<evidence type="ECO:0000313" key="4">
    <source>
        <dbReference type="Proteomes" id="UP001154240"/>
    </source>
</evidence>
<dbReference type="GO" id="GO:0000287">
    <property type="term" value="F:magnesium ion binding"/>
    <property type="evidence" value="ECO:0007669"/>
    <property type="project" value="InterPro"/>
</dbReference>
<accession>A0A9X4MF99</accession>
<protein>
    <submittedName>
        <fullName evidence="3">4'-phosphopantetheinyl transferase superfamily protein</fullName>
    </submittedName>
</protein>
<dbReference type="AlphaFoldDB" id="A0A9X4MF99"/>
<dbReference type="RefSeq" id="WP_307632261.1">
    <property type="nucleotide sequence ID" value="NZ_JAPHEH010000001.1"/>
</dbReference>
<dbReference type="InterPro" id="IPR008278">
    <property type="entry name" value="4-PPantetheinyl_Trfase_dom"/>
</dbReference>
<dbReference type="GO" id="GO:0008897">
    <property type="term" value="F:holo-[acyl-carrier-protein] synthase activity"/>
    <property type="evidence" value="ECO:0007669"/>
    <property type="project" value="InterPro"/>
</dbReference>
<comment type="caution">
    <text evidence="3">The sequence shown here is derived from an EMBL/GenBank/DDBJ whole genome shotgun (WGS) entry which is preliminary data.</text>
</comment>
<gene>
    <name evidence="3" type="ORF">OLX77_03815</name>
</gene>
<evidence type="ECO:0000256" key="1">
    <source>
        <dbReference type="ARBA" id="ARBA00022679"/>
    </source>
</evidence>
<dbReference type="InterPro" id="IPR037143">
    <property type="entry name" value="4-PPantetheinyl_Trfase_dom_sf"/>
</dbReference>
<dbReference type="Gene3D" id="3.90.470.20">
    <property type="entry name" value="4'-phosphopantetheinyl transferase domain"/>
    <property type="match status" value="2"/>
</dbReference>
<keyword evidence="1 3" id="KW-0808">Transferase</keyword>
<keyword evidence="4" id="KW-1185">Reference proteome</keyword>
<sequence>MAFVQAISEEYWPCWQHHFPPEARLRLGGVVLSGLEQCADLPALAGKYLHPDELGQWQGFSQEKRRVEWLGGRMAAKWAAAAVLGGPEPNWHDFVLRTEDAGRPYLATAPPGGAPCISISHSGGMAAALAANLPCGLDIQEVRTKIHTVRQRFASPEEEALLHAGLPQSLSEGQRLTLLWSAKEAVRKMVRATPLLGFLEIRLLAIHGEHPTPQEPLLLTFAAEREHPPCPPPISVLCFFADNLAWAMACLPTKKE</sequence>
<dbReference type="Proteomes" id="UP001154240">
    <property type="component" value="Unassembled WGS sequence"/>
</dbReference>
<dbReference type="EMBL" id="JAPHEH010000001">
    <property type="protein sequence ID" value="MDG4475286.1"/>
    <property type="molecule type" value="Genomic_DNA"/>
</dbReference>
<reference evidence="3" key="1">
    <citation type="journal article" date="2022" name="bioRxiv">
        <title>Thiovibrio frasassiensisgen. nov., sp. nov., an autotrophic, elemental sulfur disproportionating bacterium isolated from sulfidic karst sediment, and proposal of Thiovibrionaceae fam. nov.</title>
        <authorList>
            <person name="Aronson H."/>
            <person name="Thomas C."/>
            <person name="Bhattacharyya M."/>
            <person name="Eckstein S."/>
            <person name="Jensen S."/>
            <person name="Barco R."/>
            <person name="Macalady J."/>
            <person name="Amend J."/>
        </authorList>
    </citation>
    <scope>NUCLEOTIDE SEQUENCE</scope>
    <source>
        <strain evidence="3">RS19-109</strain>
    </source>
</reference>
<dbReference type="Pfam" id="PF01648">
    <property type="entry name" value="ACPS"/>
    <property type="match status" value="1"/>
</dbReference>
<proteinExistence type="predicted"/>
<evidence type="ECO:0000313" key="3">
    <source>
        <dbReference type="EMBL" id="MDG4475286.1"/>
    </source>
</evidence>
<name>A0A9X4MF99_9BACT</name>
<feature type="domain" description="4'-phosphopantetheinyl transferase" evidence="2">
    <location>
        <begin position="134"/>
        <end position="214"/>
    </location>
</feature>
<organism evidence="3 4">
    <name type="scientific">Thiovibrio frasassiensis</name>
    <dbReference type="NCBI Taxonomy" id="2984131"/>
    <lineage>
        <taxon>Bacteria</taxon>
        <taxon>Pseudomonadati</taxon>
        <taxon>Thermodesulfobacteriota</taxon>
        <taxon>Desulfobulbia</taxon>
        <taxon>Desulfobulbales</taxon>
        <taxon>Thiovibrionaceae</taxon>
        <taxon>Thiovibrio</taxon>
    </lineage>
</organism>
<reference evidence="3" key="2">
    <citation type="submission" date="2022-10" db="EMBL/GenBank/DDBJ databases">
        <authorList>
            <person name="Aronson H.S."/>
        </authorList>
    </citation>
    <scope>NUCLEOTIDE SEQUENCE</scope>
    <source>
        <strain evidence="3">RS19-109</strain>
    </source>
</reference>
<evidence type="ECO:0000259" key="2">
    <source>
        <dbReference type="Pfam" id="PF01648"/>
    </source>
</evidence>
<dbReference type="SUPFAM" id="SSF56214">
    <property type="entry name" value="4'-phosphopantetheinyl transferase"/>
    <property type="match status" value="2"/>
</dbReference>